<proteinExistence type="predicted"/>
<dbReference type="Gene3D" id="3.90.1720.10">
    <property type="entry name" value="endopeptidase domain like (from Nostoc punctiforme)"/>
    <property type="match status" value="1"/>
</dbReference>
<dbReference type="RefSeq" id="WP_202068545.1">
    <property type="nucleotide sequence ID" value="NZ_CP060138.2"/>
</dbReference>
<evidence type="ECO:0000256" key="1">
    <source>
        <dbReference type="SAM" id="SignalP"/>
    </source>
</evidence>
<keyword evidence="3" id="KW-1185">Reference proteome</keyword>
<evidence type="ECO:0008006" key="4">
    <source>
        <dbReference type="Google" id="ProtNLM"/>
    </source>
</evidence>
<accession>A0A9E6MHN9</accession>
<gene>
    <name evidence="2" type="ORF">H6P87_00854</name>
</gene>
<name>A0A9E6MHN9_9RICK</name>
<dbReference type="Proteomes" id="UP000595296">
    <property type="component" value="Chromosome"/>
</dbReference>
<keyword evidence="1" id="KW-0732">Signal</keyword>
<protein>
    <recommendedName>
        <fullName evidence="4">Peptidase C51 domain-containing protein</fullName>
    </recommendedName>
</protein>
<evidence type="ECO:0000313" key="2">
    <source>
        <dbReference type="EMBL" id="QQV75302.1"/>
    </source>
</evidence>
<organism evidence="2 3">
    <name type="scientific">Rickettsia tillamookensis</name>
    <dbReference type="NCBI Taxonomy" id="2761623"/>
    <lineage>
        <taxon>Bacteria</taxon>
        <taxon>Pseudomonadati</taxon>
        <taxon>Pseudomonadota</taxon>
        <taxon>Alphaproteobacteria</taxon>
        <taxon>Rickettsiales</taxon>
        <taxon>Rickettsiaceae</taxon>
        <taxon>Rickettsieae</taxon>
        <taxon>Rickettsia</taxon>
        <taxon>spotted fever group</taxon>
    </lineage>
</organism>
<feature type="signal peptide" evidence="1">
    <location>
        <begin position="1"/>
        <end position="20"/>
    </location>
</feature>
<evidence type="ECO:0000313" key="3">
    <source>
        <dbReference type="Proteomes" id="UP000595296"/>
    </source>
</evidence>
<feature type="chain" id="PRO_5046646289" description="Peptidase C51 domain-containing protein" evidence="1">
    <location>
        <begin position="21"/>
        <end position="220"/>
    </location>
</feature>
<sequence>MNKIKLIIICLLCINMTARADNISETAKKNLEVINSLNVEEKWQKGNVINCKSGETLLEETEKYNSPKLKRLTHCSCFAYAASAALGLPNKSLLPHPESDKEFIPTLSNKQAEWLETDGIKNGWNFVKAGNRDDNFIQAQKFANQGYFVVSVYKNANPKRAGHIAVVVPSSKDIEKIKNEGPDTAQAGNINFSCSSLKKGFRNKKDAFKNNEIKFYYYKI</sequence>
<reference evidence="2 3" key="1">
    <citation type="journal article" date="2021" name="Int. J. Syst. Evol. Microbiol.">
        <title>Characterization of a novel transitional group Rickettsia species (Rickettsia tillamookensis sp. nov.) from the western black-legged tick, Ixodes pacificus.</title>
        <authorList>
            <person name="Gauthier D.T."/>
            <person name="Karpathy S.E."/>
            <person name="Grizzard S.L."/>
            <person name="Batra D."/>
            <person name="Rowe L.A."/>
            <person name="Paddock C.D."/>
        </authorList>
    </citation>
    <scope>NUCLEOTIDE SEQUENCE [LARGE SCALE GENOMIC DNA]</scope>
    <source>
        <strain evidence="2 3">Tillamook 23</strain>
    </source>
</reference>
<dbReference type="EMBL" id="CP060138">
    <property type="protein sequence ID" value="QQV75302.1"/>
    <property type="molecule type" value="Genomic_DNA"/>
</dbReference>